<keyword evidence="9 13" id="KW-0408">Iron</keyword>
<dbReference type="RefSeq" id="WP_014261711.1">
    <property type="nucleotide sequence ID" value="NC_016630.1"/>
</dbReference>
<keyword evidence="11 13" id="KW-0051">Antiviral defense</keyword>
<dbReference type="PANTHER" id="PTHR36531">
    <property type="entry name" value="CRISPR-ASSOCIATED EXONUCLEASE CAS4"/>
    <property type="match status" value="1"/>
</dbReference>
<dbReference type="EC" id="3.1.12.1" evidence="3 13"/>
<dbReference type="InterPro" id="IPR011604">
    <property type="entry name" value="PDDEXK-like_dom_sf"/>
</dbReference>
<evidence type="ECO:0000256" key="11">
    <source>
        <dbReference type="ARBA" id="ARBA00023118"/>
    </source>
</evidence>
<evidence type="ECO:0000256" key="6">
    <source>
        <dbReference type="ARBA" id="ARBA00022723"/>
    </source>
</evidence>
<dbReference type="GO" id="GO:0051536">
    <property type="term" value="F:iron-sulfur cluster binding"/>
    <property type="evidence" value="ECO:0007669"/>
    <property type="project" value="UniProtKB-KW"/>
</dbReference>
<comment type="function">
    <text evidence="13">CRISPR (clustered regularly interspaced short palindromic repeat) is an adaptive immune system that provides protection against mobile genetic elements (viruses, transposable elements and conjugative plasmids). CRISPR clusters contain sequences complementary to antecedent mobile elements and target invading nucleic acids. CRISPR clusters are transcribed and processed into CRISPR RNA (crRNA).</text>
</comment>
<protein>
    <recommendedName>
        <fullName evidence="4 13">CRISPR-associated exonuclease Cas4</fullName>
        <ecNumber evidence="3 13">3.1.12.1</ecNumber>
    </recommendedName>
</protein>
<dbReference type="OrthoDB" id="9781776at2"/>
<keyword evidence="7 13" id="KW-0378">Hydrolase</keyword>
<dbReference type="GO" id="GO:0051607">
    <property type="term" value="P:defense response to virus"/>
    <property type="evidence" value="ECO:0007669"/>
    <property type="project" value="UniProtKB-KW"/>
</dbReference>
<keyword evidence="10 13" id="KW-0411">Iron-sulfur</keyword>
<dbReference type="InterPro" id="IPR013343">
    <property type="entry name" value="CRISPR-assoc_prot_Cas4"/>
</dbReference>
<keyword evidence="12 13" id="KW-0464">Manganese</keyword>
<comment type="similarity">
    <text evidence="2 13">Belongs to the CRISPR-associated exonuclease Cas4 family.</text>
</comment>
<dbReference type="InterPro" id="IPR022765">
    <property type="entry name" value="Dna2/Cas4_DUF83"/>
</dbReference>
<comment type="cofactor">
    <cofactor evidence="1">
        <name>[4Fe-4S] cluster</name>
        <dbReference type="ChEBI" id="CHEBI:49883"/>
    </cofactor>
</comment>
<dbReference type="EMBL" id="CP002390">
    <property type="protein sequence ID" value="EFE27915.1"/>
    <property type="molecule type" value="Genomic_DNA"/>
</dbReference>
<dbReference type="PATRIC" id="fig|546269.5.peg.37"/>
<proteinExistence type="inferred from homology"/>
<evidence type="ECO:0000256" key="3">
    <source>
        <dbReference type="ARBA" id="ARBA00012768"/>
    </source>
</evidence>
<keyword evidence="6 13" id="KW-0479">Metal-binding</keyword>
<sequence length="217" mass="26065">MYNEDDYLMLSGIQHYYFCKRQWALIHIEQQWAENQSTMEGNYLHEKADMPFLKEKRRGFLMSRAVPVSSKRLGLSGVIDVIEFQKSDHGIKLNRHKGTWFPEIIEYKRGKEKPDERDIVQLCAQVICLEEKWDIKIDKSYLYYFKTNKRLEVSITDELRKKVIEISNDMHHLYHQQKIPPAEFFKNCQLCSLYDICMPRITKRKASVEHYLYEDET</sequence>
<evidence type="ECO:0000259" key="14">
    <source>
        <dbReference type="Pfam" id="PF01930"/>
    </source>
</evidence>
<dbReference type="Gene3D" id="3.90.320.10">
    <property type="match status" value="1"/>
</dbReference>
<organism evidence="15 16">
    <name type="scientific">Filifactor alocis (strain ATCC 35896 / CCUG 47790 / D40 B5)</name>
    <name type="common">Fusobacterium alocis</name>
    <dbReference type="NCBI Taxonomy" id="546269"/>
    <lineage>
        <taxon>Bacteria</taxon>
        <taxon>Bacillati</taxon>
        <taxon>Bacillota</taxon>
        <taxon>Clostridia</taxon>
        <taxon>Peptostreptococcales</taxon>
        <taxon>Filifactoraceae</taxon>
        <taxon>Filifactor</taxon>
    </lineage>
</organism>
<dbReference type="InterPro" id="IPR051827">
    <property type="entry name" value="Cas4_exonuclease"/>
</dbReference>
<dbReference type="GO" id="GO:0004527">
    <property type="term" value="F:exonuclease activity"/>
    <property type="evidence" value="ECO:0007669"/>
    <property type="project" value="UniProtKB-KW"/>
</dbReference>
<dbReference type="GO" id="GO:0046872">
    <property type="term" value="F:metal ion binding"/>
    <property type="evidence" value="ECO:0007669"/>
    <property type="project" value="UniProtKB-KW"/>
</dbReference>
<keyword evidence="8 13" id="KW-0269">Exonuclease</keyword>
<dbReference type="STRING" id="546269.HMPREF0389_01167"/>
<evidence type="ECO:0000256" key="8">
    <source>
        <dbReference type="ARBA" id="ARBA00022839"/>
    </source>
</evidence>
<reference evidence="16" key="1">
    <citation type="submission" date="2010-12" db="EMBL/GenBank/DDBJ databases">
        <title>The genome sequence of Filifactor alocis strain ATCC 35896.</title>
        <authorList>
            <consortium name="The Broad Institute Genome Sequencing Platform"/>
            <person name="Ward D."/>
            <person name="Earl A."/>
            <person name="Feldgarden M."/>
            <person name="Young S.K."/>
            <person name="Gargeya S."/>
            <person name="Zeng Q."/>
            <person name="Alvarado L."/>
            <person name="Berlin A."/>
            <person name="Bochicchio J."/>
            <person name="Chapman S.B."/>
            <person name="Chen Z."/>
            <person name="Freedman E."/>
            <person name="Gellesch M."/>
            <person name="Goldberg J."/>
            <person name="Griggs A."/>
            <person name="Gujja S."/>
            <person name="Heilman E."/>
            <person name="Heiman D."/>
            <person name="Howarth C."/>
            <person name="Mehta T."/>
            <person name="Neiman D."/>
            <person name="Pearson M."/>
            <person name="Roberts A."/>
            <person name="Saif S."/>
            <person name="Shea T."/>
            <person name="Shenoy N."/>
            <person name="Sisk P."/>
            <person name="Stolte C."/>
            <person name="Sykes S."/>
            <person name="White J."/>
            <person name="Yandava C."/>
            <person name="Izard J."/>
            <person name="Blanton J.M."/>
            <person name="Baranova O.V."/>
            <person name="Tanner A.C."/>
            <person name="Dewhirst F.E."/>
            <person name="Haas B."/>
            <person name="Nusbaum C."/>
            <person name="Birren B."/>
        </authorList>
    </citation>
    <scope>NUCLEOTIDE SEQUENCE [LARGE SCALE GENOMIC DNA]</scope>
    <source>
        <strain evidence="16">ATCC 35896 / D40 B5</strain>
    </source>
</reference>
<evidence type="ECO:0000256" key="1">
    <source>
        <dbReference type="ARBA" id="ARBA00001966"/>
    </source>
</evidence>
<comment type="cofactor">
    <cofactor evidence="13">
        <name>Mg(2+)</name>
        <dbReference type="ChEBI" id="CHEBI:18420"/>
    </cofactor>
    <cofactor evidence="13">
        <name>Mn(2+)</name>
        <dbReference type="ChEBI" id="CHEBI:29035"/>
    </cofactor>
    <text evidence="13">Mg(2+) or Mn(2+) required for ssDNA cleavage activity.</text>
</comment>
<dbReference type="AlphaFoldDB" id="D6GST0"/>
<evidence type="ECO:0000256" key="4">
    <source>
        <dbReference type="ARBA" id="ARBA00020049"/>
    </source>
</evidence>
<evidence type="ECO:0000256" key="10">
    <source>
        <dbReference type="ARBA" id="ARBA00023014"/>
    </source>
</evidence>
<comment type="cofactor">
    <cofactor evidence="13">
        <name>iron-sulfur cluster</name>
        <dbReference type="ChEBI" id="CHEBI:30408"/>
    </cofactor>
</comment>
<evidence type="ECO:0000256" key="7">
    <source>
        <dbReference type="ARBA" id="ARBA00022801"/>
    </source>
</evidence>
<evidence type="ECO:0000256" key="13">
    <source>
        <dbReference type="RuleBase" id="RU365022"/>
    </source>
</evidence>
<name>D6GST0_FILAD</name>
<evidence type="ECO:0000256" key="2">
    <source>
        <dbReference type="ARBA" id="ARBA00009189"/>
    </source>
</evidence>
<accession>D6GST0</accession>
<evidence type="ECO:0000256" key="12">
    <source>
        <dbReference type="ARBA" id="ARBA00023211"/>
    </source>
</evidence>
<keyword evidence="5 13" id="KW-0540">Nuclease</keyword>
<dbReference type="PANTHER" id="PTHR36531:SF6">
    <property type="entry name" value="DNA REPLICATION ATP-DEPENDENT HELICASE_NUCLEASE DNA2"/>
    <property type="match status" value="1"/>
</dbReference>
<dbReference type="NCBIfam" id="TIGR00372">
    <property type="entry name" value="cas4"/>
    <property type="match status" value="1"/>
</dbReference>
<evidence type="ECO:0000256" key="9">
    <source>
        <dbReference type="ARBA" id="ARBA00023004"/>
    </source>
</evidence>
<evidence type="ECO:0000256" key="5">
    <source>
        <dbReference type="ARBA" id="ARBA00022722"/>
    </source>
</evidence>
<dbReference type="Proteomes" id="UP000007468">
    <property type="component" value="Chromosome"/>
</dbReference>
<dbReference type="KEGG" id="faa:HMPREF0389_01167"/>
<feature type="domain" description="DUF83" evidence="14">
    <location>
        <begin position="11"/>
        <end position="198"/>
    </location>
</feature>
<evidence type="ECO:0000313" key="15">
    <source>
        <dbReference type="EMBL" id="EFE27915.1"/>
    </source>
</evidence>
<keyword evidence="16" id="KW-1185">Reference proteome</keyword>
<dbReference type="eggNOG" id="COG1468">
    <property type="taxonomic scope" value="Bacteria"/>
</dbReference>
<dbReference type="Pfam" id="PF01930">
    <property type="entry name" value="Cas_Cas4"/>
    <property type="match status" value="1"/>
</dbReference>
<gene>
    <name evidence="15" type="primary">cas4</name>
    <name evidence="15" type="ordered locus">HMPREF0389_01167</name>
</gene>
<evidence type="ECO:0000313" key="16">
    <source>
        <dbReference type="Proteomes" id="UP000007468"/>
    </source>
</evidence>